<sequence length="73" mass="8387">MQQVQRWAWQLEGIFLPREGRIILETLTRSAPGRRTSELPGAFLFSTEKEMALENGHFVGRVLLRLSDDDVDT</sequence>
<proteinExistence type="predicted"/>
<evidence type="ECO:0000313" key="1">
    <source>
        <dbReference type="EMBL" id="CEM49204.1"/>
    </source>
</evidence>
<name>A0A0G4HXH3_9ALVE</name>
<dbReference type="AlphaFoldDB" id="A0A0G4HXH3"/>
<dbReference type="EMBL" id="CDMZ01004259">
    <property type="protein sequence ID" value="CEM49204.1"/>
    <property type="molecule type" value="Genomic_DNA"/>
</dbReference>
<organism evidence="1">
    <name type="scientific">Chromera velia CCMP2878</name>
    <dbReference type="NCBI Taxonomy" id="1169474"/>
    <lineage>
        <taxon>Eukaryota</taxon>
        <taxon>Sar</taxon>
        <taxon>Alveolata</taxon>
        <taxon>Colpodellida</taxon>
        <taxon>Chromeraceae</taxon>
        <taxon>Chromera</taxon>
    </lineage>
</organism>
<accession>A0A0G4HXH3</accession>
<dbReference type="VEuPathDB" id="CryptoDB:Cvel_1494"/>
<reference evidence="1" key="1">
    <citation type="submission" date="2014-11" db="EMBL/GenBank/DDBJ databases">
        <authorList>
            <person name="Otto D Thomas"/>
            <person name="Naeem Raeece"/>
        </authorList>
    </citation>
    <scope>NUCLEOTIDE SEQUENCE</scope>
</reference>
<gene>
    <name evidence="1" type="ORF">Cvel_1494</name>
</gene>
<protein>
    <submittedName>
        <fullName evidence="1">Uncharacterized protein</fullName>
    </submittedName>
</protein>